<feature type="domain" description="Integrase zinc-binding" evidence="12">
    <location>
        <begin position="587"/>
        <end position="626"/>
    </location>
</feature>
<dbReference type="SUPFAM" id="SSF56672">
    <property type="entry name" value="DNA/RNA polymerases"/>
    <property type="match status" value="1"/>
</dbReference>
<dbReference type="Proteomes" id="UP000719412">
    <property type="component" value="Unassembled WGS sequence"/>
</dbReference>
<evidence type="ECO:0000256" key="3">
    <source>
        <dbReference type="ARBA" id="ARBA00022695"/>
    </source>
</evidence>
<dbReference type="GO" id="GO:0003676">
    <property type="term" value="F:nucleic acid binding"/>
    <property type="evidence" value="ECO:0007669"/>
    <property type="project" value="InterPro"/>
</dbReference>
<dbReference type="Gene3D" id="3.10.20.370">
    <property type="match status" value="1"/>
</dbReference>
<dbReference type="CDD" id="cd09274">
    <property type="entry name" value="RNase_HI_RT_Ty3"/>
    <property type="match status" value="1"/>
</dbReference>
<name>A0A8J6HFA3_TENMO</name>
<gene>
    <name evidence="14" type="ORF">GEV33_009187</name>
</gene>
<feature type="region of interest" description="Disordered" evidence="8">
    <location>
        <begin position="632"/>
        <end position="651"/>
    </location>
</feature>
<sequence length="2660" mass="302310">MSSIYRRIRSFGIRSYRPHLVLPLTPNHRRQRLAWCNERIAWDEQWNSVIFSDESRFCLGMHDGRRRARSKICWCNGLGSNLFWKQVSSSLYTGKPDSNSLCPGGFASCCGTYIVRPGGPYSGEAMVDASVRSKEGQEHLIPRTIIRVVHNQPCYLPLVNLADRDLTISSKRLIARATPCLPESEKQGGRAPGRGYRNDEWRQLIKLLGEYRDCFAQDITELGKAKSVELEIKLNEEQPFTYRPYRLAEAEKKTVRKMINELLGSGVIEECQSPYASPILLVKKKDGLDRMCIDYRKLNSMTIKDLYPLPRIDDQLDRLSGYKFYTSLDLLSGYHQIPVAPDSKKNTAFVTPDAQYCWNRMPFGHWTWDETTEVSFTILRKALVRRPVLVIYDPTRPTEVHTDASQDGITGILLQKKDGKLHPVLYYSRQTTPTERKWHSYEHECLAVVESIAKFRVYLLGVDFTVVTDSNALKTAGTKRDLVPRIGRWWLQLQEYKFTVDYRPGNRMQHADALSRNPVHDEPPPTILHLDIDDWVLSSQLADQKLREIRDILKRPPSTANDHGVYQNYALRNERVYRITVNGIQFIPKGMRRQVVQQVHDEGGHFSTETTLRKLNERFWFPGMWKTEGTFSPSDSKGAGAVPHNPCGPPRAFQKDTAWELPPDRRHGWFYSMKAVKSTKTRFVVKFLSEVISTYGSPFRVITDKEALRKETQMRIAAEQEHQKRYFDEKRKPPHQYQVNDQVLVATNPTADGSSPKLTDKLMGPLVVTGILPNDRYLVEDLPGSVRSARAKYRNVVAVDRMRPFVAAGDLSESSGEDNESDQVAQGKTVTRGSWNGEVLFETYGYESDVRLVIAGNRDTVTRCVGNWVIAGTAGGGNQMHRSYVADKKFMRSSGSPGTEGALQRMEGSYRALTLALAAFFCGGYGRAVYPKLHTGLLQTMPAQVRAPRQDRSYGEESPGNRSGTKMQRILHSFTLAPHQYSLCYHLPSGAVHLRVRCRDLLTDAFLNAGWQLHPVEEDSRFVIQAVYPDHPNGPRVTLTNRIRSETQWSLPQIAGQIPIRFQFKKETTELTVQETTDIAELISHLISMKYITDQNRELSMSYICAMTMINCKVCNALSDTSSAQSCYICKATPRQMNLIHEVMELPVNEEADFRDKMGLLVDIPKSGDSGTTNDGNTARRIFAAASQSSSIIGISEDLIKREFQLIIGGIRTTIQEYNIFCKRIIQLGESFIYGGNAAFGKMKNETTFSASVSDLIDTPLKPKLTMDCAIPGPSRLKRINNNRPVKENELFELANASESEEDPSKLLVVTYKTLTILRMPSSSGCLGATKATYLLTEALAPYFKEQVVKDISGSYYSLLYDETTNSANCKELDIAVRYWSNSQSKIMTHFIGRATAADLADKLAAALTESGIRKEKILMLGSDGPNVNKAVFKPVNNDLLVIRNKSLVDLGTCNINIVHNAFLKGLNEFGEDRPKAELSQRLAQNIKTGRAKVGKRIVTEYFTNLENTLKNGELDIPATHIFNYDETNLSDDPGRKKCIFKRGVKYPERVKDSSKSAISIMFCGSASGTALPPYVVYKSEHLWSTWTENGPKKARYNRSKSGWFDHVCFVDWFRTIFLPETRHIEGRKVLIGDNLSSHFGDEVLKLATDNDIVFVCLPPNSTHLLQPLDVAFFRPLKTHWRVLLDDYKMKTKRASKTLTKEAFPGLLAKLCNKICLDDSPNARSGVNEQHQPVKRKKRMNVAPGKSVADGIEHEQEQHGESSKKKRKRYQISDDEDEAELTNGEQELEQMLELNEDETESVNAEGSLDESEVEEQSGQIELVEITLDKPGQDAEDLTGKDRAETENKLRESERSLYLQDMMVLEQRMHPTEFKIFIEQNFTIRRSDKFWPGLWSDLIADVVYEKLRWIGTCLSGTFYGRLGFFFLCGAAALRGTFPGYLRPPSRLSFFWTTQHTTSMGGHPAWDLNPADLATYPHIHGPAEFPSFEKILPLRWDSNPLAPGPRPRSTVSDSHAATELPLYDGDNQVPVIKISIKVANVSKQEYIKDYSDILEKDIKEYISLLDYISASPLLFLLFINDIVEIFSLNVLLFADDVKLYSTIRDISDCMRLQSNVDVLYGWCRSNGLPLNRDKCYILSFSRKTKPLMFDYRIGNASLTRCFTFKDLGVTFDAQFTFNEHVDIIVASSVKTLGFIFRSCKRFRSESCLRALYFTLVRSKLEYCSIVWSPIYRRGVDALESVQRKFAKYLLFKLIAEFPPREGRNAVEDEEREGRPNTSKTNENVAKISEINTKDRCLSQDNAPVHSALSVKRFLANKRIPVLDHPLYSPDLDPCDYFQFPKVKDSLKDTRFETLEEYLHNLMVEFDHRPPPKGLRSSRISKKLDLWDENLKAAGERKELQKLLNRRDKQWEKPRALQFNIYHNNLVCLLMFTLIKPFTLMKPTSILVDMSPLKIQECEVQKIHIFSLQHPNTPGKCGAQTPPNEYQPGTHPDSTPSKAGATTQGWKTTGSRFSLSCRKDSTETSVSSIAIPPFWENRPELWFSMAEAKFNLALTRITKEETKFYHVLTVLSPEIAAEVADVITTPDPTEPYTQLKEAIIERLSLTETQKLKQLFSGQELGSRKPSQLLRHMKSLVESSKSVNEQVLREPFLQQMIRQNYEIG</sequence>
<dbReference type="Gene3D" id="3.30.420.10">
    <property type="entry name" value="Ribonuclease H-like superfamily/Ribonuclease H"/>
    <property type="match status" value="3"/>
</dbReference>
<feature type="domain" description="DDE-1" evidence="10">
    <location>
        <begin position="1558"/>
        <end position="1698"/>
    </location>
</feature>
<feature type="domain" description="Reverse transcriptase RNase H-like" evidence="11">
    <location>
        <begin position="393"/>
        <end position="496"/>
    </location>
</feature>
<evidence type="ECO:0000256" key="8">
    <source>
        <dbReference type="SAM" id="MobiDB-lite"/>
    </source>
</evidence>
<dbReference type="CDD" id="cd01647">
    <property type="entry name" value="RT_LTR"/>
    <property type="match status" value="1"/>
</dbReference>
<dbReference type="GO" id="GO:0016787">
    <property type="term" value="F:hydrolase activity"/>
    <property type="evidence" value="ECO:0007669"/>
    <property type="project" value="UniProtKB-KW"/>
</dbReference>
<dbReference type="InterPro" id="IPR004875">
    <property type="entry name" value="DDE_SF_endonuclease_dom"/>
</dbReference>
<dbReference type="Pfam" id="PF17917">
    <property type="entry name" value="RT_RNaseH"/>
    <property type="match status" value="1"/>
</dbReference>
<evidence type="ECO:0000256" key="6">
    <source>
        <dbReference type="ARBA" id="ARBA00022801"/>
    </source>
</evidence>
<feature type="region of interest" description="Disordered" evidence="8">
    <location>
        <begin position="1796"/>
        <end position="1817"/>
    </location>
</feature>
<evidence type="ECO:0000256" key="2">
    <source>
        <dbReference type="ARBA" id="ARBA00022679"/>
    </source>
</evidence>
<evidence type="ECO:0000259" key="9">
    <source>
        <dbReference type="Pfam" id="PF00078"/>
    </source>
</evidence>
<keyword evidence="4" id="KW-0540">Nuclease</keyword>
<dbReference type="Gene3D" id="3.10.10.10">
    <property type="entry name" value="HIV Type 1 Reverse Transcriptase, subunit A, domain 1"/>
    <property type="match status" value="1"/>
</dbReference>
<feature type="compositionally biased region" description="Polar residues" evidence="8">
    <location>
        <begin position="2489"/>
        <end position="2504"/>
    </location>
</feature>
<evidence type="ECO:0000259" key="13">
    <source>
        <dbReference type="Pfam" id="PF23055"/>
    </source>
</evidence>
<dbReference type="EMBL" id="JABDTM020025113">
    <property type="protein sequence ID" value="KAH0813604.1"/>
    <property type="molecule type" value="Genomic_DNA"/>
</dbReference>
<feature type="region of interest" description="Disordered" evidence="8">
    <location>
        <begin position="2471"/>
        <end position="2504"/>
    </location>
</feature>
<accession>A0A8J6HFA3</accession>
<keyword evidence="5" id="KW-0255">Endonuclease</keyword>
<reference evidence="14" key="2">
    <citation type="submission" date="2021-08" db="EMBL/GenBank/DDBJ databases">
        <authorList>
            <person name="Eriksson T."/>
        </authorList>
    </citation>
    <scope>NUCLEOTIDE SEQUENCE</scope>
    <source>
        <strain evidence="14">Stoneville</strain>
        <tissue evidence="14">Whole head</tissue>
    </source>
</reference>
<dbReference type="Gene3D" id="3.30.70.270">
    <property type="match status" value="1"/>
</dbReference>
<dbReference type="InterPro" id="IPR050951">
    <property type="entry name" value="Retrovirus_Pol_polyprotein"/>
</dbReference>
<dbReference type="Gene3D" id="1.10.340.70">
    <property type="match status" value="1"/>
</dbReference>
<dbReference type="Pfam" id="PF17921">
    <property type="entry name" value="Integrase_H2C2"/>
    <property type="match status" value="1"/>
</dbReference>
<protein>
    <recommendedName>
        <fullName evidence="1">RNA-directed DNA polymerase</fullName>
        <ecNumber evidence="1">2.7.7.49</ecNumber>
    </recommendedName>
</protein>
<dbReference type="EC" id="2.7.7.49" evidence="1"/>
<keyword evidence="6" id="KW-0378">Hydrolase</keyword>
<feature type="region of interest" description="Disordered" evidence="8">
    <location>
        <begin position="1722"/>
        <end position="1783"/>
    </location>
</feature>
<dbReference type="InterPro" id="IPR000477">
    <property type="entry name" value="RT_dom"/>
</dbReference>
<feature type="compositionally biased region" description="Polar residues" evidence="8">
    <location>
        <begin position="1722"/>
        <end position="1731"/>
    </location>
</feature>
<feature type="compositionally biased region" description="Acidic residues" evidence="8">
    <location>
        <begin position="1773"/>
        <end position="1783"/>
    </location>
</feature>
<dbReference type="GO" id="GO:0003964">
    <property type="term" value="F:RNA-directed DNA polymerase activity"/>
    <property type="evidence" value="ECO:0007669"/>
    <property type="project" value="UniProtKB-KW"/>
</dbReference>
<proteinExistence type="predicted"/>
<dbReference type="InterPro" id="IPR055469">
    <property type="entry name" value="DUF7041"/>
</dbReference>
<evidence type="ECO:0000256" key="1">
    <source>
        <dbReference type="ARBA" id="ARBA00012493"/>
    </source>
</evidence>
<dbReference type="GO" id="GO:0004519">
    <property type="term" value="F:endonuclease activity"/>
    <property type="evidence" value="ECO:0007669"/>
    <property type="project" value="UniProtKB-KW"/>
</dbReference>
<evidence type="ECO:0000256" key="4">
    <source>
        <dbReference type="ARBA" id="ARBA00022722"/>
    </source>
</evidence>
<evidence type="ECO:0000256" key="7">
    <source>
        <dbReference type="ARBA" id="ARBA00022918"/>
    </source>
</evidence>
<comment type="caution">
    <text evidence="14">The sequence shown here is derived from an EMBL/GenBank/DDBJ whole genome shotgun (WGS) entry which is preliminary data.</text>
</comment>
<dbReference type="PANTHER" id="PTHR37984">
    <property type="entry name" value="PROTEIN CBG26694"/>
    <property type="match status" value="1"/>
</dbReference>
<dbReference type="Pfam" id="PF00078">
    <property type="entry name" value="RVT_1"/>
    <property type="match status" value="2"/>
</dbReference>
<feature type="domain" description="Reverse transcriptase" evidence="9">
    <location>
        <begin position="2068"/>
        <end position="2192"/>
    </location>
</feature>
<dbReference type="InterPro" id="IPR041588">
    <property type="entry name" value="Integrase_H2C2"/>
</dbReference>
<dbReference type="InterPro" id="IPR041373">
    <property type="entry name" value="RT_RNaseH"/>
</dbReference>
<organism evidence="14 15">
    <name type="scientific">Tenebrio molitor</name>
    <name type="common">Yellow mealworm beetle</name>
    <dbReference type="NCBI Taxonomy" id="7067"/>
    <lineage>
        <taxon>Eukaryota</taxon>
        <taxon>Metazoa</taxon>
        <taxon>Ecdysozoa</taxon>
        <taxon>Arthropoda</taxon>
        <taxon>Hexapoda</taxon>
        <taxon>Insecta</taxon>
        <taxon>Pterygota</taxon>
        <taxon>Neoptera</taxon>
        <taxon>Endopterygota</taxon>
        <taxon>Coleoptera</taxon>
        <taxon>Polyphaga</taxon>
        <taxon>Cucujiformia</taxon>
        <taxon>Tenebrionidae</taxon>
        <taxon>Tenebrio</taxon>
    </lineage>
</organism>
<evidence type="ECO:0000259" key="11">
    <source>
        <dbReference type="Pfam" id="PF17917"/>
    </source>
</evidence>
<reference evidence="14" key="1">
    <citation type="journal article" date="2020" name="J Insects Food Feed">
        <title>The yellow mealworm (Tenebrio molitor) genome: a resource for the emerging insects as food and feed industry.</title>
        <authorList>
            <person name="Eriksson T."/>
            <person name="Andere A."/>
            <person name="Kelstrup H."/>
            <person name="Emery V."/>
            <person name="Picard C."/>
        </authorList>
    </citation>
    <scope>NUCLEOTIDE SEQUENCE</scope>
    <source>
        <strain evidence="14">Stoneville</strain>
        <tissue evidence="14">Whole head</tissue>
    </source>
</reference>
<feature type="region of interest" description="Disordered" evidence="8">
    <location>
        <begin position="945"/>
        <end position="964"/>
    </location>
</feature>
<evidence type="ECO:0000313" key="14">
    <source>
        <dbReference type="EMBL" id="KAH0813604.1"/>
    </source>
</evidence>
<dbReference type="Pfam" id="PF23055">
    <property type="entry name" value="DUF7041"/>
    <property type="match status" value="1"/>
</dbReference>
<keyword evidence="7" id="KW-0695">RNA-directed DNA polymerase</keyword>
<dbReference type="PANTHER" id="PTHR37984:SF5">
    <property type="entry name" value="PROTEIN NYNRIN-LIKE"/>
    <property type="match status" value="1"/>
</dbReference>
<evidence type="ECO:0000313" key="15">
    <source>
        <dbReference type="Proteomes" id="UP000719412"/>
    </source>
</evidence>
<evidence type="ECO:0000259" key="12">
    <source>
        <dbReference type="Pfam" id="PF17921"/>
    </source>
</evidence>
<evidence type="ECO:0000259" key="10">
    <source>
        <dbReference type="Pfam" id="PF03184"/>
    </source>
</evidence>
<feature type="domain" description="DUF7041" evidence="13">
    <location>
        <begin position="2528"/>
        <end position="2612"/>
    </location>
</feature>
<dbReference type="Pfam" id="PF03184">
    <property type="entry name" value="DDE_1"/>
    <property type="match status" value="1"/>
</dbReference>
<dbReference type="InterPro" id="IPR043128">
    <property type="entry name" value="Rev_trsase/Diguanyl_cyclase"/>
</dbReference>
<dbReference type="InterPro" id="IPR036397">
    <property type="entry name" value="RNaseH_sf"/>
</dbReference>
<keyword evidence="2" id="KW-0808">Transferase</keyword>
<feature type="region of interest" description="Disordered" evidence="8">
    <location>
        <begin position="1829"/>
        <end position="1848"/>
    </location>
</feature>
<keyword evidence="3" id="KW-0548">Nucleotidyltransferase</keyword>
<evidence type="ECO:0000256" key="5">
    <source>
        <dbReference type="ARBA" id="ARBA00022759"/>
    </source>
</evidence>
<feature type="domain" description="Reverse transcriptase" evidence="9">
    <location>
        <begin position="282"/>
        <end position="364"/>
    </location>
</feature>
<dbReference type="InterPro" id="IPR043502">
    <property type="entry name" value="DNA/RNA_pol_sf"/>
</dbReference>
<dbReference type="FunFam" id="3.10.20.370:FF:000001">
    <property type="entry name" value="Retrovirus-related Pol polyprotein from transposon 17.6-like protein"/>
    <property type="match status" value="1"/>
</dbReference>
<keyword evidence="15" id="KW-1185">Reference proteome</keyword>
<feature type="compositionally biased region" description="Basic and acidic residues" evidence="8">
    <location>
        <begin position="1751"/>
        <end position="1763"/>
    </location>
</feature>